<dbReference type="EMBL" id="QNGE01008342">
    <property type="protein sequence ID" value="KAA3670788.1"/>
    <property type="molecule type" value="Genomic_DNA"/>
</dbReference>
<comment type="caution">
    <text evidence="2">The sequence shown here is derived from an EMBL/GenBank/DDBJ whole genome shotgun (WGS) entry which is preliminary data.</text>
</comment>
<evidence type="ECO:0000313" key="3">
    <source>
        <dbReference type="Proteomes" id="UP000324629"/>
    </source>
</evidence>
<accession>A0A5J4N5R5</accession>
<dbReference type="Proteomes" id="UP000324629">
    <property type="component" value="Unassembled WGS sequence"/>
</dbReference>
<sequence length="64" mass="7497">MLERKNPYTKGASELKKGFIGFFSALICGFGLLYVSAQYTNNLQRWYWRDRRISRQATDQSRGT</sequence>
<name>A0A5J4N5R5_9TREM</name>
<dbReference type="AlphaFoldDB" id="A0A5J4N5R5"/>
<feature type="transmembrane region" description="Helical" evidence="1">
    <location>
        <begin position="20"/>
        <end position="39"/>
    </location>
</feature>
<keyword evidence="1" id="KW-0812">Transmembrane</keyword>
<gene>
    <name evidence="2" type="ORF">DEA37_0010217</name>
</gene>
<keyword evidence="3" id="KW-1185">Reference proteome</keyword>
<keyword evidence="1" id="KW-0472">Membrane</keyword>
<proteinExistence type="predicted"/>
<keyword evidence="1" id="KW-1133">Transmembrane helix</keyword>
<protein>
    <submittedName>
        <fullName evidence="2">Uncharacterized protein</fullName>
    </submittedName>
</protein>
<reference evidence="2 3" key="1">
    <citation type="journal article" date="2019" name="Gigascience">
        <title>Whole-genome sequence of the oriental lung fluke Paragonimus westermani.</title>
        <authorList>
            <person name="Oey H."/>
            <person name="Zakrzewski M."/>
            <person name="Narain K."/>
            <person name="Devi K.R."/>
            <person name="Agatsuma T."/>
            <person name="Nawaratna S."/>
            <person name="Gobert G.N."/>
            <person name="Jones M.K."/>
            <person name="Ragan M.A."/>
            <person name="McManus D.P."/>
            <person name="Krause L."/>
        </authorList>
    </citation>
    <scope>NUCLEOTIDE SEQUENCE [LARGE SCALE GENOMIC DNA]</scope>
    <source>
        <strain evidence="2 3">IND2009</strain>
    </source>
</reference>
<organism evidence="2 3">
    <name type="scientific">Paragonimus westermani</name>
    <dbReference type="NCBI Taxonomy" id="34504"/>
    <lineage>
        <taxon>Eukaryota</taxon>
        <taxon>Metazoa</taxon>
        <taxon>Spiralia</taxon>
        <taxon>Lophotrochozoa</taxon>
        <taxon>Platyhelminthes</taxon>
        <taxon>Trematoda</taxon>
        <taxon>Digenea</taxon>
        <taxon>Plagiorchiida</taxon>
        <taxon>Troglotremata</taxon>
        <taxon>Troglotrematidae</taxon>
        <taxon>Paragonimus</taxon>
    </lineage>
</organism>
<evidence type="ECO:0000256" key="1">
    <source>
        <dbReference type="SAM" id="Phobius"/>
    </source>
</evidence>
<evidence type="ECO:0000313" key="2">
    <source>
        <dbReference type="EMBL" id="KAA3670788.1"/>
    </source>
</evidence>